<dbReference type="InterPro" id="IPR050538">
    <property type="entry name" value="MAP_kinase_kinase_kinase"/>
</dbReference>
<feature type="compositionally biased region" description="Low complexity" evidence="6">
    <location>
        <begin position="458"/>
        <end position="468"/>
    </location>
</feature>
<evidence type="ECO:0000256" key="3">
    <source>
        <dbReference type="ARBA" id="ARBA00022777"/>
    </source>
</evidence>
<accession>A0A9P6C7R5</accession>
<proteinExistence type="predicted"/>
<dbReference type="PROSITE" id="PS00107">
    <property type="entry name" value="PROTEIN_KINASE_ATP"/>
    <property type="match status" value="1"/>
</dbReference>
<evidence type="ECO:0000313" key="8">
    <source>
        <dbReference type="EMBL" id="KAF9455107.1"/>
    </source>
</evidence>
<dbReference type="PANTHER" id="PTHR48016">
    <property type="entry name" value="MAP KINASE KINASE KINASE SSK2-RELATED-RELATED"/>
    <property type="match status" value="1"/>
</dbReference>
<dbReference type="GO" id="GO:0000165">
    <property type="term" value="P:MAPK cascade"/>
    <property type="evidence" value="ECO:0007669"/>
    <property type="project" value="UniProtKB-ARBA"/>
</dbReference>
<dbReference type="InterPro" id="IPR000719">
    <property type="entry name" value="Prot_kinase_dom"/>
</dbReference>
<dbReference type="FunFam" id="1.10.510.10:FF:000182">
    <property type="entry name" value="MAP kinase kinase kinase mkh1"/>
    <property type="match status" value="1"/>
</dbReference>
<feature type="compositionally biased region" description="Polar residues" evidence="6">
    <location>
        <begin position="410"/>
        <end position="420"/>
    </location>
</feature>
<feature type="compositionally biased region" description="Polar residues" evidence="6">
    <location>
        <begin position="597"/>
        <end position="613"/>
    </location>
</feature>
<keyword evidence="3" id="KW-0418">Kinase</keyword>
<dbReference type="PROSITE" id="PS00108">
    <property type="entry name" value="PROTEIN_KINASE_ST"/>
    <property type="match status" value="1"/>
</dbReference>
<feature type="compositionally biased region" description="Pro residues" evidence="6">
    <location>
        <begin position="622"/>
        <end position="654"/>
    </location>
</feature>
<reference evidence="8" key="1">
    <citation type="submission" date="2020-11" db="EMBL/GenBank/DDBJ databases">
        <authorList>
            <consortium name="DOE Joint Genome Institute"/>
            <person name="Ahrendt S."/>
            <person name="Riley R."/>
            <person name="Andreopoulos W."/>
            <person name="Labutti K."/>
            <person name="Pangilinan J."/>
            <person name="Ruiz-Duenas F.J."/>
            <person name="Barrasa J.M."/>
            <person name="Sanchez-Garcia M."/>
            <person name="Camarero S."/>
            <person name="Miyauchi S."/>
            <person name="Serrano A."/>
            <person name="Linde D."/>
            <person name="Babiker R."/>
            <person name="Drula E."/>
            <person name="Ayuso-Fernandez I."/>
            <person name="Pacheco R."/>
            <person name="Padilla G."/>
            <person name="Ferreira P."/>
            <person name="Barriuso J."/>
            <person name="Kellner H."/>
            <person name="Castanera R."/>
            <person name="Alfaro M."/>
            <person name="Ramirez L."/>
            <person name="Pisabarro A.G."/>
            <person name="Kuo A."/>
            <person name="Tritt A."/>
            <person name="Lipzen A."/>
            <person name="He G."/>
            <person name="Yan M."/>
            <person name="Ng V."/>
            <person name="Cullen D."/>
            <person name="Martin F."/>
            <person name="Rosso M.-N."/>
            <person name="Henrissat B."/>
            <person name="Hibbett D."/>
            <person name="Martinez A.T."/>
            <person name="Grigoriev I.V."/>
        </authorList>
    </citation>
    <scope>NUCLEOTIDE SEQUENCE</scope>
    <source>
        <strain evidence="8">MF-IS2</strain>
    </source>
</reference>
<evidence type="ECO:0000313" key="9">
    <source>
        <dbReference type="Proteomes" id="UP000807342"/>
    </source>
</evidence>
<feature type="region of interest" description="Disordered" evidence="6">
    <location>
        <begin position="725"/>
        <end position="814"/>
    </location>
</feature>
<dbReference type="PANTHER" id="PTHR48016:SF48">
    <property type="entry name" value="SERINE_THREONINE-PROTEIN KINASE BCK1_SLK1_SSP31"/>
    <property type="match status" value="1"/>
</dbReference>
<protein>
    <submittedName>
        <fullName evidence="8">Pkinase-domain-containing protein</fullName>
    </submittedName>
</protein>
<name>A0A9P6C7R5_9AGAR</name>
<feature type="region of interest" description="Disordered" evidence="6">
    <location>
        <begin position="359"/>
        <end position="684"/>
    </location>
</feature>
<feature type="compositionally biased region" description="Basic and acidic residues" evidence="6">
    <location>
        <begin position="726"/>
        <end position="736"/>
    </location>
</feature>
<feature type="binding site" evidence="5">
    <location>
        <position position="110"/>
    </location>
    <ligand>
        <name>ATP</name>
        <dbReference type="ChEBI" id="CHEBI:30616"/>
    </ligand>
</feature>
<feature type="region of interest" description="Disordered" evidence="6">
    <location>
        <begin position="1"/>
        <end position="58"/>
    </location>
</feature>
<dbReference type="OrthoDB" id="266718at2759"/>
<keyword evidence="9" id="KW-1185">Reference proteome</keyword>
<evidence type="ECO:0000256" key="6">
    <source>
        <dbReference type="SAM" id="MobiDB-lite"/>
    </source>
</evidence>
<keyword evidence="2 5" id="KW-0547">Nucleotide-binding</keyword>
<dbReference type="PROSITE" id="PS50011">
    <property type="entry name" value="PROTEIN_KINASE_DOM"/>
    <property type="match status" value="1"/>
</dbReference>
<feature type="compositionally biased region" description="Pro residues" evidence="6">
    <location>
        <begin position="437"/>
        <end position="447"/>
    </location>
</feature>
<dbReference type="Proteomes" id="UP000807342">
    <property type="component" value="Unassembled WGS sequence"/>
</dbReference>
<dbReference type="GO" id="GO:0005524">
    <property type="term" value="F:ATP binding"/>
    <property type="evidence" value="ECO:0007669"/>
    <property type="project" value="UniProtKB-UniRule"/>
</dbReference>
<dbReference type="EMBL" id="MU151051">
    <property type="protein sequence ID" value="KAF9455107.1"/>
    <property type="molecule type" value="Genomic_DNA"/>
</dbReference>
<feature type="compositionally biased region" description="Basic and acidic residues" evidence="6">
    <location>
        <begin position="360"/>
        <end position="381"/>
    </location>
</feature>
<keyword evidence="4 5" id="KW-0067">ATP-binding</keyword>
<dbReference type="AlphaFoldDB" id="A0A9P6C7R5"/>
<feature type="compositionally biased region" description="Basic and acidic residues" evidence="6">
    <location>
        <begin position="843"/>
        <end position="853"/>
    </location>
</feature>
<evidence type="ECO:0000256" key="2">
    <source>
        <dbReference type="ARBA" id="ARBA00022741"/>
    </source>
</evidence>
<dbReference type="PRINTS" id="PR01217">
    <property type="entry name" value="PRICHEXTENSN"/>
</dbReference>
<dbReference type="SMART" id="SM00220">
    <property type="entry name" value="S_TKc"/>
    <property type="match status" value="1"/>
</dbReference>
<comment type="caution">
    <text evidence="8">The sequence shown here is derived from an EMBL/GenBank/DDBJ whole genome shotgun (WGS) entry which is preliminary data.</text>
</comment>
<dbReference type="SUPFAM" id="SSF56112">
    <property type="entry name" value="Protein kinase-like (PK-like)"/>
    <property type="match status" value="1"/>
</dbReference>
<feature type="region of interest" description="Disordered" evidence="6">
    <location>
        <begin position="827"/>
        <end position="870"/>
    </location>
</feature>
<dbReference type="InterPro" id="IPR008271">
    <property type="entry name" value="Ser/Thr_kinase_AS"/>
</dbReference>
<feature type="compositionally biased region" description="Polar residues" evidence="6">
    <location>
        <begin position="737"/>
        <end position="750"/>
    </location>
</feature>
<feature type="compositionally biased region" description="Polar residues" evidence="6">
    <location>
        <begin position="787"/>
        <end position="797"/>
    </location>
</feature>
<gene>
    <name evidence="8" type="ORF">P691DRAFT_754217</name>
</gene>
<evidence type="ECO:0000256" key="5">
    <source>
        <dbReference type="PROSITE-ProRule" id="PRU10141"/>
    </source>
</evidence>
<keyword evidence="1" id="KW-0808">Transferase</keyword>
<evidence type="ECO:0000256" key="1">
    <source>
        <dbReference type="ARBA" id="ARBA00022679"/>
    </source>
</evidence>
<feature type="compositionally biased region" description="Low complexity" evidence="6">
    <location>
        <begin position="545"/>
        <end position="580"/>
    </location>
</feature>
<dbReference type="InterPro" id="IPR017441">
    <property type="entry name" value="Protein_kinase_ATP_BS"/>
</dbReference>
<feature type="compositionally biased region" description="Low complexity" evidence="6">
    <location>
        <begin position="751"/>
        <end position="761"/>
    </location>
</feature>
<feature type="domain" description="Protein kinase" evidence="7">
    <location>
        <begin position="81"/>
        <end position="348"/>
    </location>
</feature>
<feature type="compositionally biased region" description="Low complexity" evidence="6">
    <location>
        <begin position="655"/>
        <end position="667"/>
    </location>
</feature>
<evidence type="ECO:0000256" key="4">
    <source>
        <dbReference type="ARBA" id="ARBA00022840"/>
    </source>
</evidence>
<dbReference type="Gene3D" id="1.10.510.10">
    <property type="entry name" value="Transferase(Phosphotransferase) domain 1"/>
    <property type="match status" value="1"/>
</dbReference>
<organism evidence="8 9">
    <name type="scientific">Macrolepiota fuliginosa MF-IS2</name>
    <dbReference type="NCBI Taxonomy" id="1400762"/>
    <lineage>
        <taxon>Eukaryota</taxon>
        <taxon>Fungi</taxon>
        <taxon>Dikarya</taxon>
        <taxon>Basidiomycota</taxon>
        <taxon>Agaricomycotina</taxon>
        <taxon>Agaricomycetes</taxon>
        <taxon>Agaricomycetidae</taxon>
        <taxon>Agaricales</taxon>
        <taxon>Agaricineae</taxon>
        <taxon>Agaricaceae</taxon>
        <taxon>Macrolepiota</taxon>
    </lineage>
</organism>
<dbReference type="InterPro" id="IPR011009">
    <property type="entry name" value="Kinase-like_dom_sf"/>
</dbReference>
<sequence>MTIRKQPSLESTWNRAPSRQNRSSNVPPEGRTMSLLPYRPTPSPRPASRLAASGPLPTIAQGSHHSFQSFLPSQTKATFQWMRGELLGQGSYGRVYMALNVNTGELMAVKQVELPREDHKPQHQDALRFLAFESRTLRDLDHPNIVQYLGYEDSAEALSVFLEYVPGGTIATLLSKHGRFREEVTKSFTRQILEGLEYLHSRGIIHRDLKPDNILVEPIGVCKISDFGISKMVEDIHSPRAHTLMRGTVNYMAPEILGSKEKGYDGKIDIWSVGCMVMEMWTGEKPWASDENFMAIMLKLRETQSPPPLPAQLQKDLSPSAHNFRDSCFHINPVQRPSPAELKQHPYLRLPQTWTFIEGEISHPSRERRIGKGGRKQREPQDDGATYRPRKHMTENQDATLRAQDFADDGSTTVVHNSRQPILRGPSPPIVYIQPLKPKPSPAPSPSPIELQEQDNATSESSHTSNSRRSGKRKGKYQYRVANPGAEEPSTSYDYVPPPLPPTSQPYSAHLGASSRYNLDYIPEPSPPARTRSSSTPHFPPTPGPSSSSSGYPSHNHSSSKSSSSSSSSLLQSSSGTEDSATWKRPPVSAPLHHGRASSSSSNAKYEHGSSSAGHLPAPQLRTPPPPTVPPPLPPTRIPPPPPSMPPPLPPSPSPHFQSSSSTSSTSGREKSTTSQQRGNRPNTDVIVRHLGVYFPDHDLDQPVVVPAASVDDLTESFNPALTEADNNHHMSRHESLPSNLNNTPAISNASPSPSRLSRLRQSNFNPLSSRRGDRAYQLNPQGAGPSITTGASTSANPALGASPDPLGAPGNSGRLAYAKSIRRIAEEQASKRSSNPGAHRRTLWDIKMEELKTLPPLPGANQPQPSDHD</sequence>
<dbReference type="Pfam" id="PF00069">
    <property type="entry name" value="Pkinase"/>
    <property type="match status" value="1"/>
</dbReference>
<dbReference type="GO" id="GO:0004672">
    <property type="term" value="F:protein kinase activity"/>
    <property type="evidence" value="ECO:0007669"/>
    <property type="project" value="InterPro"/>
</dbReference>
<evidence type="ECO:0000259" key="7">
    <source>
        <dbReference type="PROSITE" id="PS50011"/>
    </source>
</evidence>
<feature type="compositionally biased region" description="Polar residues" evidence="6">
    <location>
        <begin position="8"/>
        <end position="26"/>
    </location>
</feature>